<dbReference type="InterPro" id="IPR045097">
    <property type="entry name" value="Thymidate_synth/dCMP_Mease"/>
</dbReference>
<comment type="similarity">
    <text evidence="1">Belongs to the thymidylate synthase family.</text>
</comment>
<dbReference type="GO" id="GO:0004799">
    <property type="term" value="F:thymidylate synthase activity"/>
    <property type="evidence" value="ECO:0007669"/>
    <property type="project" value="TreeGrafter"/>
</dbReference>
<evidence type="ECO:0000259" key="4">
    <source>
        <dbReference type="Pfam" id="PF00303"/>
    </source>
</evidence>
<dbReference type="GO" id="GO:0006231">
    <property type="term" value="P:dTMP biosynthetic process"/>
    <property type="evidence" value="ECO:0007669"/>
    <property type="project" value="TreeGrafter"/>
</dbReference>
<evidence type="ECO:0000313" key="6">
    <source>
        <dbReference type="Proteomes" id="UP000001034"/>
    </source>
</evidence>
<sequence>MPLRDEQDGAVYSGWRHQPDEESLQRRLVNKPSVQRNQTTQTMKVLHVVNPDQGLYSGLETICTVGLKTDSRNGPVIRFPTPVTSVYTHPRQRVSFDAVRDANPFLHLMEALWMLAGRNDVEFASYYAKQMLEYTDDGSTLNGAYGFRWRQHFGYDQLNAIIDELKKNPASRRCVLQMWDASREFYSREDSWAVRRESDLLNQGSKDLPCNTSVMFDAQLGKLNMTVTNRSNDMIWGCYGANVVHFSMLHEYVAEKCGLPLGHYYQVSNNLHVYLEFDITKRFIVDTTYGVQPVLRKGPDVYASRNAAPMEMGSDDPLFDEEVAHLVDNYRQVALEHYQVPFIRYVAAPMAHAYNLYKEGKIDEALEVLTTEDNEFIHEIDTSNDWLFAGKNWLYRRAAKLAEKAKLPVPPQVL</sequence>
<dbReference type="Pfam" id="PF00303">
    <property type="entry name" value="Thymidylat_synt"/>
    <property type="match status" value="1"/>
</dbReference>
<dbReference type="PANTHER" id="PTHR11548:SF1">
    <property type="entry name" value="THYMIDYLATE SYNTHASE 1"/>
    <property type="match status" value="1"/>
</dbReference>
<dbReference type="Proteomes" id="UP000001034">
    <property type="component" value="Segment"/>
</dbReference>
<accession>B2ZYD3</accession>
<proteinExistence type="inferred from homology"/>
<name>B2ZYD3_9CAUD</name>
<protein>
    <submittedName>
        <fullName evidence="5">Deoxyuridylate hydroxymethyltransferase</fullName>
    </submittedName>
</protein>
<dbReference type="PANTHER" id="PTHR11548">
    <property type="entry name" value="THYMIDYLATE SYNTHASE 1"/>
    <property type="match status" value="1"/>
</dbReference>
<feature type="domain" description="Thymidylate synthase/dCMP hydroxymethylase" evidence="4">
    <location>
        <begin position="107"/>
        <end position="276"/>
    </location>
</feature>
<dbReference type="GeneID" id="6369928"/>
<dbReference type="Gene3D" id="3.30.572.10">
    <property type="entry name" value="Thymidylate synthase/dCMP hydroxymethylase domain"/>
    <property type="match status" value="1"/>
</dbReference>
<evidence type="ECO:0000256" key="2">
    <source>
        <dbReference type="ARBA" id="ARBA00022603"/>
    </source>
</evidence>
<dbReference type="SUPFAM" id="SSF55831">
    <property type="entry name" value="Thymidylate synthase/dCMP hydroxymethylase"/>
    <property type="match status" value="1"/>
</dbReference>
<keyword evidence="6" id="KW-1185">Reference proteome</keyword>
<dbReference type="OrthoDB" id="8077at10239"/>
<dbReference type="InterPro" id="IPR023451">
    <property type="entry name" value="Thymidate_synth/dCMP_Mease_dom"/>
</dbReference>
<keyword evidence="2 5" id="KW-0489">Methyltransferase</keyword>
<dbReference type="RefSeq" id="YP_001950109.1">
    <property type="nucleotide sequence ID" value="NC_010811.2"/>
</dbReference>
<keyword evidence="3 5" id="KW-0808">Transferase</keyword>
<evidence type="ECO:0000256" key="3">
    <source>
        <dbReference type="ARBA" id="ARBA00022679"/>
    </source>
</evidence>
<dbReference type="InterPro" id="IPR036926">
    <property type="entry name" value="Thymidate_synth/dCMP_Mease_sf"/>
</dbReference>
<reference evidence="5 6" key="1">
    <citation type="journal article" date="2010" name="Virology">
        <title>A jumbo phage infecting the phytopathogen Ralstonia solanacearum defines a new lineage of the Myoviridae family.</title>
        <authorList>
            <person name="Yamada T."/>
            <person name="Satoh S."/>
            <person name="Ishikawa H."/>
            <person name="Fujiwara A."/>
            <person name="Kawasaki T."/>
            <person name="Fujie M."/>
            <person name="Ogata H."/>
        </authorList>
    </citation>
    <scope>NUCLEOTIDE SEQUENCE [LARGE SCALE GENOMIC DNA]</scope>
</reference>
<dbReference type="KEGG" id="vg:6369928"/>
<dbReference type="GO" id="GO:0032259">
    <property type="term" value="P:methylation"/>
    <property type="evidence" value="ECO:0007669"/>
    <property type="project" value="UniProtKB-KW"/>
</dbReference>
<evidence type="ECO:0000313" key="5">
    <source>
        <dbReference type="EMBL" id="BAG41679.1"/>
    </source>
</evidence>
<evidence type="ECO:0000256" key="1">
    <source>
        <dbReference type="ARBA" id="ARBA00009972"/>
    </source>
</evidence>
<dbReference type="EMBL" id="AB366653">
    <property type="protein sequence ID" value="BAG41679.1"/>
    <property type="molecule type" value="Genomic_DNA"/>
</dbReference>
<organism evidence="5 6">
    <name type="scientific">Ralstonia phage phiRSL1</name>
    <dbReference type="NCBI Taxonomy" id="1980924"/>
    <lineage>
        <taxon>Viruses</taxon>
        <taxon>Duplodnaviria</taxon>
        <taxon>Heunggongvirae</taxon>
        <taxon>Uroviricota</taxon>
        <taxon>Caudoviricetes</taxon>
        <taxon>Mieseafarmvirus</taxon>
        <taxon>Mieseafarmvirus RSL1</taxon>
    </lineage>
</organism>